<organism evidence="14 15">
    <name type="scientific">Monopterus albus</name>
    <name type="common">Swamp eel</name>
    <dbReference type="NCBI Taxonomy" id="43700"/>
    <lineage>
        <taxon>Eukaryota</taxon>
        <taxon>Metazoa</taxon>
        <taxon>Chordata</taxon>
        <taxon>Craniata</taxon>
        <taxon>Vertebrata</taxon>
        <taxon>Euteleostomi</taxon>
        <taxon>Actinopterygii</taxon>
        <taxon>Neopterygii</taxon>
        <taxon>Teleostei</taxon>
        <taxon>Neoteleostei</taxon>
        <taxon>Acanthomorphata</taxon>
        <taxon>Anabantaria</taxon>
        <taxon>Synbranchiformes</taxon>
        <taxon>Synbranchidae</taxon>
        <taxon>Monopterus</taxon>
    </lineage>
</organism>
<dbReference type="Proteomes" id="UP000261600">
    <property type="component" value="Unplaced"/>
</dbReference>
<dbReference type="RefSeq" id="XP_020455768.1">
    <property type="nucleotide sequence ID" value="XM_020600112.1"/>
</dbReference>
<evidence type="ECO:0000256" key="9">
    <source>
        <dbReference type="ARBA" id="ARBA00023273"/>
    </source>
</evidence>
<comment type="subunit">
    <text evidence="3">Component of the nexin-dynein regulatory complex (N-DRC).</text>
</comment>
<comment type="function">
    <text evidence="1">Component of the nexin-dynein regulatory complex (N-DRC), a key regulator of ciliary/flagellar motility which maintains the alignment and integrity of the distal axoneme and regulates microtubule sliding in motile axonemes.</text>
</comment>
<evidence type="ECO:0000256" key="6">
    <source>
        <dbReference type="ARBA" id="ARBA00023054"/>
    </source>
</evidence>
<reference evidence="14" key="1">
    <citation type="submission" date="2025-08" db="UniProtKB">
        <authorList>
            <consortium name="Ensembl"/>
        </authorList>
    </citation>
    <scope>IDENTIFICATION</scope>
</reference>
<evidence type="ECO:0000256" key="13">
    <source>
        <dbReference type="SAM" id="MobiDB-lite"/>
    </source>
</evidence>
<evidence type="ECO:0000256" key="1">
    <source>
        <dbReference type="ARBA" id="ARBA00003029"/>
    </source>
</evidence>
<dbReference type="PANTHER" id="PTHR28656">
    <property type="entry name" value="COILED-COIL DOMAIN-CONTAINING PROTEIN 153"/>
    <property type="match status" value="1"/>
</dbReference>
<protein>
    <recommendedName>
        <fullName evidence="11">Dynein regulatory complex protein 12</fullName>
    </recommendedName>
</protein>
<keyword evidence="9" id="KW-0966">Cell projection</keyword>
<keyword evidence="4" id="KW-0963">Cytoplasm</keyword>
<evidence type="ECO:0000256" key="2">
    <source>
        <dbReference type="ARBA" id="ARBA00004611"/>
    </source>
</evidence>
<proteinExistence type="inferred from homology"/>
<dbReference type="GeneID" id="109960192"/>
<dbReference type="CTD" id="283152"/>
<keyword evidence="7" id="KW-0969">Cilium</keyword>
<dbReference type="PANTHER" id="PTHR28656:SF1">
    <property type="entry name" value="COILED-COIL DOMAIN-CONTAINING PROTEIN 153"/>
    <property type="match status" value="1"/>
</dbReference>
<evidence type="ECO:0000256" key="12">
    <source>
        <dbReference type="SAM" id="Coils"/>
    </source>
</evidence>
<evidence type="ECO:0000256" key="4">
    <source>
        <dbReference type="ARBA" id="ARBA00022490"/>
    </source>
</evidence>
<sequence>MAPKKKTAKKNPEKSENDLDATYKRSILDIAVLQDHIALQCESIIKVQSDKNDLRRRMRDMEQKLQQERQDHRDINSDLSRQYKTMQTELTNKVKRLEEDVSQLKEELAMCQEELRKGKRDRDQMEQEKDATIADLQHKLDNMEIDYERVLHAGQRKAGCQVEPGGIRRCMLHVLSKLCTVREPDSSVRARVPGRGEGDKADAS</sequence>
<dbReference type="STRING" id="43700.ENSMALP00000008444"/>
<keyword evidence="6 12" id="KW-0175">Coiled coil</keyword>
<dbReference type="KEGG" id="malb:109960192"/>
<feature type="coiled-coil region" evidence="12">
    <location>
        <begin position="44"/>
        <end position="153"/>
    </location>
</feature>
<reference evidence="14" key="2">
    <citation type="submission" date="2025-09" db="UniProtKB">
        <authorList>
            <consortium name="Ensembl"/>
        </authorList>
    </citation>
    <scope>IDENTIFICATION</scope>
</reference>
<evidence type="ECO:0000313" key="15">
    <source>
        <dbReference type="Proteomes" id="UP000261600"/>
    </source>
</evidence>
<evidence type="ECO:0000256" key="5">
    <source>
        <dbReference type="ARBA" id="ARBA00022846"/>
    </source>
</evidence>
<feature type="region of interest" description="Disordered" evidence="13">
    <location>
        <begin position="185"/>
        <end position="204"/>
    </location>
</feature>
<keyword evidence="5" id="KW-0282">Flagellum</keyword>
<accession>A0A3Q3IT47</accession>
<dbReference type="OrthoDB" id="10264405at2759"/>
<evidence type="ECO:0000256" key="11">
    <source>
        <dbReference type="ARBA" id="ARBA00044800"/>
    </source>
</evidence>
<evidence type="ECO:0000313" key="14">
    <source>
        <dbReference type="Ensembl" id="ENSMALP00000008444.1"/>
    </source>
</evidence>
<name>A0A3Q3IT47_MONAL</name>
<evidence type="ECO:0000256" key="3">
    <source>
        <dbReference type="ARBA" id="ARBA00011248"/>
    </source>
</evidence>
<dbReference type="Ensembl" id="ENSMALT00000008622.1">
    <property type="protein sequence ID" value="ENSMALP00000008444.1"/>
    <property type="gene ID" value="ENSMALG00000006006.1"/>
</dbReference>
<dbReference type="InterPro" id="IPR033585">
    <property type="entry name" value="DRC12-like"/>
</dbReference>
<comment type="similarity">
    <text evidence="10">Belongs to the DRC12 family.</text>
</comment>
<evidence type="ECO:0000256" key="7">
    <source>
        <dbReference type="ARBA" id="ARBA00023069"/>
    </source>
</evidence>
<evidence type="ECO:0000256" key="10">
    <source>
        <dbReference type="ARBA" id="ARBA00044754"/>
    </source>
</evidence>
<keyword evidence="15" id="KW-1185">Reference proteome</keyword>
<evidence type="ECO:0000256" key="8">
    <source>
        <dbReference type="ARBA" id="ARBA00023212"/>
    </source>
</evidence>
<dbReference type="AlphaFoldDB" id="A0A3Q3IT47"/>
<keyword evidence="8" id="KW-0206">Cytoskeleton</keyword>
<comment type="subcellular location">
    <subcellularLocation>
        <location evidence="2">Cytoplasm</location>
        <location evidence="2">Cytoskeleton</location>
        <location evidence="2">Flagellum axoneme</location>
    </subcellularLocation>
</comment>